<reference evidence="1 2" key="1">
    <citation type="journal article" date="2016" name="Genome Biol. Evol.">
        <title>Divergent and convergent evolution of fungal pathogenicity.</title>
        <authorList>
            <person name="Shang Y."/>
            <person name="Xiao G."/>
            <person name="Zheng P."/>
            <person name="Cen K."/>
            <person name="Zhan S."/>
            <person name="Wang C."/>
        </authorList>
    </citation>
    <scope>NUCLEOTIDE SEQUENCE [LARGE SCALE GENOMIC DNA]</scope>
    <source>
        <strain evidence="1 2">ARSEF 7405</strain>
    </source>
</reference>
<proteinExistence type="predicted"/>
<protein>
    <submittedName>
        <fullName evidence="1">Uncharacterized protein</fullName>
    </submittedName>
</protein>
<gene>
    <name evidence="1" type="ORF">AAP_03327</name>
</gene>
<accession>A0A167YQ49</accession>
<dbReference type="Proteomes" id="UP000242877">
    <property type="component" value="Unassembled WGS sequence"/>
</dbReference>
<evidence type="ECO:0000313" key="1">
    <source>
        <dbReference type="EMBL" id="KZZ91621.1"/>
    </source>
</evidence>
<dbReference type="VEuPathDB" id="FungiDB:AAP_03327"/>
<comment type="caution">
    <text evidence="1">The sequence shown here is derived from an EMBL/GenBank/DDBJ whole genome shotgun (WGS) entry which is preliminary data.</text>
</comment>
<dbReference type="SUPFAM" id="SSF56112">
    <property type="entry name" value="Protein kinase-like (PK-like)"/>
    <property type="match status" value="1"/>
</dbReference>
<keyword evidence="2" id="KW-1185">Reference proteome</keyword>
<evidence type="ECO:0000313" key="2">
    <source>
        <dbReference type="Proteomes" id="UP000242877"/>
    </source>
</evidence>
<dbReference type="EMBL" id="AZGZ01000013">
    <property type="protein sequence ID" value="KZZ91621.1"/>
    <property type="molecule type" value="Genomic_DNA"/>
</dbReference>
<dbReference type="OrthoDB" id="4206194at2759"/>
<sequence>MASSRSIRDLPVVVLNGAQHPYKDEAWLHVVYDGMCRSVYVNNVSHAQGEAEKWLLPFLEDPAMSDCNHIDIDAISRNYEGSKHQVPQTTTPWHPKYIDLRDLVNCEAQSPYSFVANYRPLPLRPLGRYDDFYGREKELERNSNRVMIRIAFGYEGLEEIKIETQIHQKLDRTGCTLKFLGHVHEKGRIIGMALQYPERFRSASLPDDGGKCQRAISKIHRHGYAHLSITPDSFIIAGTTARLVNWGHAQHDNDPEIVQGAKVNDSVDLREICLGLQLPPRMKHWVNVQKRATACWTPPFGQLTNAPPTVQQPILGTGEFTTSEFTSLQYGLPPV</sequence>
<dbReference type="InterPro" id="IPR011009">
    <property type="entry name" value="Kinase-like_dom_sf"/>
</dbReference>
<dbReference type="AlphaFoldDB" id="A0A167YQ49"/>
<name>A0A167YQ49_9EURO</name>
<organism evidence="1 2">
    <name type="scientific">Ascosphaera apis ARSEF 7405</name>
    <dbReference type="NCBI Taxonomy" id="392613"/>
    <lineage>
        <taxon>Eukaryota</taxon>
        <taxon>Fungi</taxon>
        <taxon>Dikarya</taxon>
        <taxon>Ascomycota</taxon>
        <taxon>Pezizomycotina</taxon>
        <taxon>Eurotiomycetes</taxon>
        <taxon>Eurotiomycetidae</taxon>
        <taxon>Onygenales</taxon>
        <taxon>Ascosphaeraceae</taxon>
        <taxon>Ascosphaera</taxon>
    </lineage>
</organism>